<sequence>MVGKAYRDEGFYVGLSRQRWSDFEVREQLSPGTNFEQNKREEIGGVIPTGPGSK</sequence>
<dbReference type="EMBL" id="LAZR01056315">
    <property type="protein sequence ID" value="KKK74442.1"/>
    <property type="molecule type" value="Genomic_DNA"/>
</dbReference>
<reference evidence="1" key="1">
    <citation type="journal article" date="2015" name="Nature">
        <title>Complex archaea that bridge the gap between prokaryotes and eukaryotes.</title>
        <authorList>
            <person name="Spang A."/>
            <person name="Saw J.H."/>
            <person name="Jorgensen S.L."/>
            <person name="Zaremba-Niedzwiedzka K."/>
            <person name="Martijn J."/>
            <person name="Lind A.E."/>
            <person name="van Eijk R."/>
            <person name="Schleper C."/>
            <person name="Guy L."/>
            <person name="Ettema T.J."/>
        </authorList>
    </citation>
    <scope>NUCLEOTIDE SEQUENCE</scope>
</reference>
<accession>A0A0F8XZD5</accession>
<dbReference type="AlphaFoldDB" id="A0A0F8XZD5"/>
<organism evidence="1">
    <name type="scientific">marine sediment metagenome</name>
    <dbReference type="NCBI Taxonomy" id="412755"/>
    <lineage>
        <taxon>unclassified sequences</taxon>
        <taxon>metagenomes</taxon>
        <taxon>ecological metagenomes</taxon>
    </lineage>
</organism>
<comment type="caution">
    <text evidence="1">The sequence shown here is derived from an EMBL/GenBank/DDBJ whole genome shotgun (WGS) entry which is preliminary data.</text>
</comment>
<name>A0A0F8XZD5_9ZZZZ</name>
<evidence type="ECO:0000313" key="1">
    <source>
        <dbReference type="EMBL" id="KKK74442.1"/>
    </source>
</evidence>
<proteinExistence type="predicted"/>
<gene>
    <name evidence="1" type="ORF">LCGC14_2883720</name>
</gene>
<protein>
    <submittedName>
        <fullName evidence="1">Uncharacterized protein</fullName>
    </submittedName>
</protein>